<accession>A0A9D4Q1R6</accession>
<dbReference type="EMBL" id="JABSTV010001249">
    <property type="protein sequence ID" value="KAH7961556.1"/>
    <property type="molecule type" value="Genomic_DNA"/>
</dbReference>
<name>A0A9D4Q1R6_RHISA</name>
<evidence type="ECO:0000313" key="1">
    <source>
        <dbReference type="EMBL" id="KAH7961556.1"/>
    </source>
</evidence>
<keyword evidence="2" id="KW-1185">Reference proteome</keyword>
<sequence length="85" mass="8858">MKQSSLEKPAGMSKTKYAASFGIPKKRLLVPGAVPTVYPAAAQSLLPSESGATAPKRQCVAEVDSDGVILFKETAMEETSSTTGI</sequence>
<comment type="caution">
    <text evidence="1">The sequence shown here is derived from an EMBL/GenBank/DDBJ whole genome shotgun (WGS) entry which is preliminary data.</text>
</comment>
<reference evidence="1" key="2">
    <citation type="submission" date="2021-09" db="EMBL/GenBank/DDBJ databases">
        <authorList>
            <person name="Jia N."/>
            <person name="Wang J."/>
            <person name="Shi W."/>
            <person name="Du L."/>
            <person name="Sun Y."/>
            <person name="Zhan W."/>
            <person name="Jiang J."/>
            <person name="Wang Q."/>
            <person name="Zhang B."/>
            <person name="Ji P."/>
            <person name="Sakyi L.B."/>
            <person name="Cui X."/>
            <person name="Yuan T."/>
            <person name="Jiang B."/>
            <person name="Yang W."/>
            <person name="Lam T.T.-Y."/>
            <person name="Chang Q."/>
            <person name="Ding S."/>
            <person name="Wang X."/>
            <person name="Zhu J."/>
            <person name="Ruan X."/>
            <person name="Zhao L."/>
            <person name="Wei J."/>
            <person name="Que T."/>
            <person name="Du C."/>
            <person name="Cheng J."/>
            <person name="Dai P."/>
            <person name="Han X."/>
            <person name="Huang E."/>
            <person name="Gao Y."/>
            <person name="Liu J."/>
            <person name="Shao H."/>
            <person name="Ye R."/>
            <person name="Li L."/>
            <person name="Wei W."/>
            <person name="Wang X."/>
            <person name="Wang C."/>
            <person name="Huo Q."/>
            <person name="Li W."/>
            <person name="Guo W."/>
            <person name="Chen H."/>
            <person name="Chen S."/>
            <person name="Zhou L."/>
            <person name="Zhou L."/>
            <person name="Ni X."/>
            <person name="Tian J."/>
            <person name="Zhou Y."/>
            <person name="Sheng Y."/>
            <person name="Liu T."/>
            <person name="Pan Y."/>
            <person name="Xia L."/>
            <person name="Li J."/>
            <person name="Zhao F."/>
            <person name="Cao W."/>
        </authorList>
    </citation>
    <scope>NUCLEOTIDE SEQUENCE</scope>
    <source>
        <strain evidence="1">Rsan-2018</strain>
        <tissue evidence="1">Larvae</tissue>
    </source>
</reference>
<gene>
    <name evidence="1" type="ORF">HPB52_010422</name>
</gene>
<dbReference type="AlphaFoldDB" id="A0A9D4Q1R6"/>
<protein>
    <submittedName>
        <fullName evidence="1">Uncharacterized protein</fullName>
    </submittedName>
</protein>
<proteinExistence type="predicted"/>
<reference evidence="1" key="1">
    <citation type="journal article" date="2020" name="Cell">
        <title>Large-Scale Comparative Analyses of Tick Genomes Elucidate Their Genetic Diversity and Vector Capacities.</title>
        <authorList>
            <consortium name="Tick Genome and Microbiome Consortium (TIGMIC)"/>
            <person name="Jia N."/>
            <person name="Wang J."/>
            <person name="Shi W."/>
            <person name="Du L."/>
            <person name="Sun Y."/>
            <person name="Zhan W."/>
            <person name="Jiang J.F."/>
            <person name="Wang Q."/>
            <person name="Zhang B."/>
            <person name="Ji P."/>
            <person name="Bell-Sakyi L."/>
            <person name="Cui X.M."/>
            <person name="Yuan T.T."/>
            <person name="Jiang B.G."/>
            <person name="Yang W.F."/>
            <person name="Lam T.T."/>
            <person name="Chang Q.C."/>
            <person name="Ding S.J."/>
            <person name="Wang X.J."/>
            <person name="Zhu J.G."/>
            <person name="Ruan X.D."/>
            <person name="Zhao L."/>
            <person name="Wei J.T."/>
            <person name="Ye R.Z."/>
            <person name="Que T.C."/>
            <person name="Du C.H."/>
            <person name="Zhou Y.H."/>
            <person name="Cheng J.X."/>
            <person name="Dai P.F."/>
            <person name="Guo W.B."/>
            <person name="Han X.H."/>
            <person name="Huang E.J."/>
            <person name="Li L.F."/>
            <person name="Wei W."/>
            <person name="Gao Y.C."/>
            <person name="Liu J.Z."/>
            <person name="Shao H.Z."/>
            <person name="Wang X."/>
            <person name="Wang C.C."/>
            <person name="Yang T.C."/>
            <person name="Huo Q.B."/>
            <person name="Li W."/>
            <person name="Chen H.Y."/>
            <person name="Chen S.E."/>
            <person name="Zhou L.G."/>
            <person name="Ni X.B."/>
            <person name="Tian J.H."/>
            <person name="Sheng Y."/>
            <person name="Liu T."/>
            <person name="Pan Y.S."/>
            <person name="Xia L.Y."/>
            <person name="Li J."/>
            <person name="Zhao F."/>
            <person name="Cao W.C."/>
        </authorList>
    </citation>
    <scope>NUCLEOTIDE SEQUENCE</scope>
    <source>
        <strain evidence="1">Rsan-2018</strain>
    </source>
</reference>
<dbReference type="Proteomes" id="UP000821837">
    <property type="component" value="Chromosome 3"/>
</dbReference>
<dbReference type="VEuPathDB" id="VectorBase:RSAN_055580"/>
<organism evidence="1 2">
    <name type="scientific">Rhipicephalus sanguineus</name>
    <name type="common">Brown dog tick</name>
    <name type="synonym">Ixodes sanguineus</name>
    <dbReference type="NCBI Taxonomy" id="34632"/>
    <lineage>
        <taxon>Eukaryota</taxon>
        <taxon>Metazoa</taxon>
        <taxon>Ecdysozoa</taxon>
        <taxon>Arthropoda</taxon>
        <taxon>Chelicerata</taxon>
        <taxon>Arachnida</taxon>
        <taxon>Acari</taxon>
        <taxon>Parasitiformes</taxon>
        <taxon>Ixodida</taxon>
        <taxon>Ixodoidea</taxon>
        <taxon>Ixodidae</taxon>
        <taxon>Rhipicephalinae</taxon>
        <taxon>Rhipicephalus</taxon>
        <taxon>Rhipicephalus</taxon>
    </lineage>
</organism>
<evidence type="ECO:0000313" key="2">
    <source>
        <dbReference type="Proteomes" id="UP000821837"/>
    </source>
</evidence>